<feature type="domain" description="Cytochrome oxidase subunit II copper A binding" evidence="18">
    <location>
        <begin position="112"/>
        <end position="254"/>
    </location>
</feature>
<evidence type="ECO:0000256" key="14">
    <source>
        <dbReference type="ARBA" id="ARBA00023136"/>
    </source>
</evidence>
<dbReference type="InterPro" id="IPR009056">
    <property type="entry name" value="Cyt_c-like_dom"/>
</dbReference>
<dbReference type="GO" id="GO:0016020">
    <property type="term" value="C:membrane"/>
    <property type="evidence" value="ECO:0007669"/>
    <property type="project" value="UniProtKB-SubCell"/>
</dbReference>
<feature type="domain" description="Cytochrome c" evidence="19">
    <location>
        <begin position="365"/>
        <end position="452"/>
    </location>
</feature>
<dbReference type="AlphaFoldDB" id="A0A849KCX9"/>
<gene>
    <name evidence="20" type="ORF">HK415_04610</name>
</gene>
<dbReference type="Gene3D" id="2.60.40.420">
    <property type="entry name" value="Cupredoxins - blue copper proteins"/>
    <property type="match status" value="1"/>
</dbReference>
<dbReference type="Gene3D" id="1.10.760.10">
    <property type="entry name" value="Cytochrome c-like domain"/>
    <property type="match status" value="2"/>
</dbReference>
<feature type="transmembrane region" description="Helical" evidence="17">
    <location>
        <begin position="41"/>
        <end position="62"/>
    </location>
</feature>
<evidence type="ECO:0000256" key="4">
    <source>
        <dbReference type="ARBA" id="ARBA00012949"/>
    </source>
</evidence>
<evidence type="ECO:0000259" key="18">
    <source>
        <dbReference type="PROSITE" id="PS50857"/>
    </source>
</evidence>
<evidence type="ECO:0000313" key="21">
    <source>
        <dbReference type="Proteomes" id="UP000552954"/>
    </source>
</evidence>
<reference evidence="20 21" key="2">
    <citation type="submission" date="2020-06" db="EMBL/GenBank/DDBJ databases">
        <title>Ramlibacter rhizophilus sp. nov., isolated from rhizosphere soil of national flower Mugunghwa from South Korea.</title>
        <authorList>
            <person name="Zheng-Fei Y."/>
            <person name="Huan T."/>
        </authorList>
    </citation>
    <scope>NUCLEOTIDE SEQUENCE [LARGE SCALE GENOMIC DNA]</scope>
    <source>
        <strain evidence="20 21">B156</strain>
    </source>
</reference>
<dbReference type="RefSeq" id="WP_171556946.1">
    <property type="nucleotide sequence ID" value="NZ_JABFCS010000001.1"/>
</dbReference>
<dbReference type="InterPro" id="IPR045187">
    <property type="entry name" value="CcO_II"/>
</dbReference>
<name>A0A849KCX9_9BURK</name>
<evidence type="ECO:0000313" key="20">
    <source>
        <dbReference type="EMBL" id="NNU42601.1"/>
    </source>
</evidence>
<dbReference type="Pfam" id="PF00034">
    <property type="entry name" value="Cytochrom_C"/>
    <property type="match status" value="2"/>
</dbReference>
<dbReference type="SUPFAM" id="SSF49503">
    <property type="entry name" value="Cupredoxins"/>
    <property type="match status" value="1"/>
</dbReference>
<dbReference type="CDD" id="cd13919">
    <property type="entry name" value="CuRO_HCO_II_like_5"/>
    <property type="match status" value="1"/>
</dbReference>
<dbReference type="InterPro" id="IPR008972">
    <property type="entry name" value="Cupredoxin"/>
</dbReference>
<dbReference type="GO" id="GO:0042773">
    <property type="term" value="P:ATP synthesis coupled electron transport"/>
    <property type="evidence" value="ECO:0007669"/>
    <property type="project" value="TreeGrafter"/>
</dbReference>
<dbReference type="GO" id="GO:0042597">
    <property type="term" value="C:periplasmic space"/>
    <property type="evidence" value="ECO:0007669"/>
    <property type="project" value="UniProtKB-SubCell"/>
</dbReference>
<keyword evidence="6 16" id="KW-0349">Heme</keyword>
<dbReference type="GO" id="GO:0004129">
    <property type="term" value="F:cytochrome-c oxidase activity"/>
    <property type="evidence" value="ECO:0007669"/>
    <property type="project" value="UniProtKB-EC"/>
</dbReference>
<keyword evidence="8 16" id="KW-0479">Metal-binding</keyword>
<reference evidence="20 21" key="1">
    <citation type="submission" date="2020-05" db="EMBL/GenBank/DDBJ databases">
        <authorList>
            <person name="Khan S.A."/>
            <person name="Jeon C.O."/>
            <person name="Chun B.H."/>
        </authorList>
    </citation>
    <scope>NUCLEOTIDE SEQUENCE [LARGE SCALE GENOMIC DNA]</scope>
    <source>
        <strain evidence="20 21">B156</strain>
    </source>
</reference>
<evidence type="ECO:0000256" key="17">
    <source>
        <dbReference type="SAM" id="Phobius"/>
    </source>
</evidence>
<evidence type="ECO:0000256" key="1">
    <source>
        <dbReference type="ARBA" id="ARBA00004141"/>
    </source>
</evidence>
<evidence type="ECO:0000256" key="6">
    <source>
        <dbReference type="ARBA" id="ARBA00022617"/>
    </source>
</evidence>
<evidence type="ECO:0000256" key="16">
    <source>
        <dbReference type="PROSITE-ProRule" id="PRU00433"/>
    </source>
</evidence>
<keyword evidence="13" id="KW-0186">Copper</keyword>
<accession>A0A849KCX9</accession>
<evidence type="ECO:0000256" key="3">
    <source>
        <dbReference type="ARBA" id="ARBA00007866"/>
    </source>
</evidence>
<feature type="domain" description="Cytochrome c" evidence="19">
    <location>
        <begin position="267"/>
        <end position="355"/>
    </location>
</feature>
<dbReference type="InterPro" id="IPR036257">
    <property type="entry name" value="Cyt_c_oxidase_su2_TM_sf"/>
</dbReference>
<keyword evidence="7 17" id="KW-0812">Transmembrane</keyword>
<dbReference type="GO" id="GO:0020037">
    <property type="term" value="F:heme binding"/>
    <property type="evidence" value="ECO:0007669"/>
    <property type="project" value="InterPro"/>
</dbReference>
<dbReference type="SUPFAM" id="SSF46626">
    <property type="entry name" value="Cytochrome c"/>
    <property type="match status" value="2"/>
</dbReference>
<organism evidence="20 21">
    <name type="scientific">Ramlibacter montanisoli</name>
    <dbReference type="NCBI Taxonomy" id="2732512"/>
    <lineage>
        <taxon>Bacteria</taxon>
        <taxon>Pseudomonadati</taxon>
        <taxon>Pseudomonadota</taxon>
        <taxon>Betaproteobacteria</taxon>
        <taxon>Burkholderiales</taxon>
        <taxon>Comamonadaceae</taxon>
        <taxon>Ramlibacter</taxon>
    </lineage>
</organism>
<dbReference type="EMBL" id="JABFCS010000001">
    <property type="protein sequence ID" value="NNU42601.1"/>
    <property type="molecule type" value="Genomic_DNA"/>
</dbReference>
<keyword evidence="14 17" id="KW-0472">Membrane</keyword>
<dbReference type="PROSITE" id="PS00078">
    <property type="entry name" value="COX2"/>
    <property type="match status" value="1"/>
</dbReference>
<dbReference type="GO" id="GO:0005507">
    <property type="term" value="F:copper ion binding"/>
    <property type="evidence" value="ECO:0007669"/>
    <property type="project" value="InterPro"/>
</dbReference>
<dbReference type="PROSITE" id="PS51007">
    <property type="entry name" value="CYTC"/>
    <property type="match status" value="2"/>
</dbReference>
<dbReference type="PANTHER" id="PTHR22888:SF9">
    <property type="entry name" value="CYTOCHROME C OXIDASE SUBUNIT 2"/>
    <property type="match status" value="1"/>
</dbReference>
<evidence type="ECO:0000256" key="7">
    <source>
        <dbReference type="ARBA" id="ARBA00022692"/>
    </source>
</evidence>
<evidence type="ECO:0000256" key="2">
    <source>
        <dbReference type="ARBA" id="ARBA00004418"/>
    </source>
</evidence>
<evidence type="ECO:0000256" key="15">
    <source>
        <dbReference type="ARBA" id="ARBA00047816"/>
    </source>
</evidence>
<comment type="caution">
    <text evidence="20">The sequence shown here is derived from an EMBL/GenBank/DDBJ whole genome shotgun (WGS) entry which is preliminary data.</text>
</comment>
<comment type="catalytic activity">
    <reaction evidence="15">
        <text>4 Fe(II)-[cytochrome c] + O2 + 8 H(+)(in) = 4 Fe(III)-[cytochrome c] + 2 H2O + 4 H(+)(out)</text>
        <dbReference type="Rhea" id="RHEA:11436"/>
        <dbReference type="Rhea" id="RHEA-COMP:10350"/>
        <dbReference type="Rhea" id="RHEA-COMP:14399"/>
        <dbReference type="ChEBI" id="CHEBI:15377"/>
        <dbReference type="ChEBI" id="CHEBI:15378"/>
        <dbReference type="ChEBI" id="CHEBI:15379"/>
        <dbReference type="ChEBI" id="CHEBI:29033"/>
        <dbReference type="ChEBI" id="CHEBI:29034"/>
        <dbReference type="EC" id="7.1.1.9"/>
    </reaction>
</comment>
<dbReference type="PANTHER" id="PTHR22888">
    <property type="entry name" value="CYTOCHROME C OXIDASE, SUBUNIT II"/>
    <property type="match status" value="1"/>
</dbReference>
<keyword evidence="5" id="KW-0813">Transport</keyword>
<evidence type="ECO:0000256" key="9">
    <source>
        <dbReference type="ARBA" id="ARBA00022967"/>
    </source>
</evidence>
<evidence type="ECO:0000256" key="11">
    <source>
        <dbReference type="ARBA" id="ARBA00022989"/>
    </source>
</evidence>
<proteinExistence type="inferred from homology"/>
<keyword evidence="10" id="KW-0249">Electron transport</keyword>
<dbReference type="EC" id="7.1.1.9" evidence="4"/>
<dbReference type="InterPro" id="IPR002429">
    <property type="entry name" value="CcO_II-like_C"/>
</dbReference>
<feature type="transmembrane region" description="Helical" evidence="17">
    <location>
        <begin position="83"/>
        <end position="105"/>
    </location>
</feature>
<evidence type="ECO:0000256" key="12">
    <source>
        <dbReference type="ARBA" id="ARBA00023004"/>
    </source>
</evidence>
<evidence type="ECO:0000256" key="13">
    <source>
        <dbReference type="ARBA" id="ARBA00023008"/>
    </source>
</evidence>
<keyword evidence="12 16" id="KW-0408">Iron</keyword>
<dbReference type="PROSITE" id="PS50857">
    <property type="entry name" value="COX2_CUA"/>
    <property type="match status" value="1"/>
</dbReference>
<comment type="similarity">
    <text evidence="3">Belongs to the cytochrome c oxidase subunit 2 family.</text>
</comment>
<dbReference type="InterPro" id="IPR001505">
    <property type="entry name" value="Copper_CuA"/>
</dbReference>
<dbReference type="Gene3D" id="1.10.287.90">
    <property type="match status" value="1"/>
</dbReference>
<keyword evidence="9" id="KW-1278">Translocase</keyword>
<evidence type="ECO:0000256" key="5">
    <source>
        <dbReference type="ARBA" id="ARBA00022448"/>
    </source>
</evidence>
<dbReference type="Pfam" id="PF00116">
    <property type="entry name" value="COX2"/>
    <property type="match status" value="1"/>
</dbReference>
<evidence type="ECO:0000256" key="8">
    <source>
        <dbReference type="ARBA" id="ARBA00022723"/>
    </source>
</evidence>
<protein>
    <recommendedName>
        <fullName evidence="4">cytochrome-c oxidase</fullName>
        <ecNumber evidence="4">7.1.1.9</ecNumber>
    </recommendedName>
</protein>
<dbReference type="InterPro" id="IPR036909">
    <property type="entry name" value="Cyt_c-like_dom_sf"/>
</dbReference>
<keyword evidence="11 17" id="KW-1133">Transmembrane helix</keyword>
<dbReference type="Proteomes" id="UP000552954">
    <property type="component" value="Unassembled WGS sequence"/>
</dbReference>
<keyword evidence="21" id="KW-1185">Reference proteome</keyword>
<sequence>MAIAIALIVLALGSVLFHFLSPWYFTPIASNWGAIDTTITITFWVTGVVFVAVSLFMAWSVIRYRHREGGRAAYQPESKRLEWWLLVLTAAGVAAMLAPGLLVWAEVIKVPNDAQVVEAVAQQWHWSYRLPGKDGKLGTVHSRFVTDQNPFGMNPADPNGRDDVLLASPELRLPLGKPVKLLLRSKDVLHNFSVAQLRVKMDLVPGLVTYSWFTPTRTGSFDLLCEELCGVGHFAMRGRLVVEEPAVHQAWLDRQPTFAQASTRLAGDAAAGKAAYATCAACHGANGGEGNVALNAPKLSGQGAWYLQRQLHLFKQGARGTHEKDVYGKLMAPMAATLVDEGAVANVAAYIASLPDTRVATTIKGDADSGRRRYATCAACHGADGGGIAATNAPRLKGMSDWYMATQLKNFRDGVRGHHAQDIYGGQMALIAGMLGDDAAVGDVLAHINGLPARNGEPR</sequence>
<evidence type="ECO:0000256" key="10">
    <source>
        <dbReference type="ARBA" id="ARBA00022982"/>
    </source>
</evidence>
<comment type="subcellular location">
    <subcellularLocation>
        <location evidence="1">Membrane</location>
        <topology evidence="1">Multi-pass membrane protein</topology>
    </subcellularLocation>
    <subcellularLocation>
        <location evidence="2">Periplasm</location>
    </subcellularLocation>
</comment>
<evidence type="ECO:0000259" key="19">
    <source>
        <dbReference type="PROSITE" id="PS51007"/>
    </source>
</evidence>